<reference evidence="3 4" key="1">
    <citation type="journal article" date="2012" name="Science">
        <title>Ecological populations of bacteria act as socially cohesive units of antibiotic production and resistance.</title>
        <authorList>
            <person name="Cordero O.X."/>
            <person name="Wildschutte H."/>
            <person name="Kirkup B."/>
            <person name="Proehl S."/>
            <person name="Ngo L."/>
            <person name="Hussain F."/>
            <person name="Le Roux F."/>
            <person name="Mincer T."/>
            <person name="Polz M.F."/>
        </authorList>
    </citation>
    <scope>NUCLEOTIDE SEQUENCE [LARGE SCALE GENOMIC DNA]</scope>
    <source>
        <strain evidence="3 4">1S-45</strain>
    </source>
</reference>
<dbReference type="InterPro" id="IPR011250">
    <property type="entry name" value="OMP/PagP_B-barrel"/>
</dbReference>
<name>A0A1E5DYW1_9VIBR</name>
<dbReference type="Gene3D" id="2.40.160.40">
    <property type="entry name" value="monomeric porin ompg"/>
    <property type="match status" value="1"/>
</dbReference>
<dbReference type="PANTHER" id="PTHR38105:SF5">
    <property type="entry name" value="OUTER MEMBRANE PROTEIN"/>
    <property type="match status" value="1"/>
</dbReference>
<dbReference type="InterPro" id="IPR009331">
    <property type="entry name" value="Oligogalacturonate-sp_porin"/>
</dbReference>
<organism evidence="3 4">
    <name type="scientific">Vibrio rumoiensis 1S-45</name>
    <dbReference type="NCBI Taxonomy" id="1188252"/>
    <lineage>
        <taxon>Bacteria</taxon>
        <taxon>Pseudomonadati</taxon>
        <taxon>Pseudomonadota</taxon>
        <taxon>Gammaproteobacteria</taxon>
        <taxon>Vibrionales</taxon>
        <taxon>Vibrionaceae</taxon>
        <taxon>Vibrio</taxon>
    </lineage>
</organism>
<dbReference type="GO" id="GO:0015772">
    <property type="term" value="P:oligosaccharide transport"/>
    <property type="evidence" value="ECO:0007669"/>
    <property type="project" value="TreeGrafter"/>
</dbReference>
<dbReference type="Proteomes" id="UP000094070">
    <property type="component" value="Unassembled WGS sequence"/>
</dbReference>
<accession>A0A1E5DYW1</accession>
<protein>
    <submittedName>
        <fullName evidence="3">Porin</fullName>
    </submittedName>
</protein>
<sequence length="241" mass="27089">MKKVLTLSLLAIAVTSTAASATSINIRHEWKPEYGDKNDQAHADRIAVSHRFKSGIGFEVEAKYKTNNNDAWGDQSGNGNQANISYRWKINDTFSLTPQFKLEANSDKVGYQGNLTLGYKATDTISTSIRYRYHYENYKSSLDKANSHYNRITLAAGYSGIEDWKFGLSTDYTIKQEGEEVWNGDKQGISEINSKISYTGFGGGWAPFVEIGVQPADKNMAGDNDKDDWRPRYRVGIVYSY</sequence>
<dbReference type="OrthoDB" id="5817226at2"/>
<dbReference type="PANTHER" id="PTHR38105">
    <property type="entry name" value="OUTER MEMBRANE PROTEIN-RELATED-RELATED"/>
    <property type="match status" value="1"/>
</dbReference>
<keyword evidence="4" id="KW-1185">Reference proteome</keyword>
<dbReference type="eggNOG" id="COG1452">
    <property type="taxonomic scope" value="Bacteria"/>
</dbReference>
<dbReference type="GO" id="GO:0015288">
    <property type="term" value="F:porin activity"/>
    <property type="evidence" value="ECO:0007669"/>
    <property type="project" value="TreeGrafter"/>
</dbReference>
<feature type="chain" id="PRO_5009174530" evidence="2">
    <location>
        <begin position="22"/>
        <end position="241"/>
    </location>
</feature>
<dbReference type="STRING" id="1188252.A1QC_13450"/>
<evidence type="ECO:0000256" key="1">
    <source>
        <dbReference type="ARBA" id="ARBA00022729"/>
    </source>
</evidence>
<dbReference type="InterPro" id="IPR053713">
    <property type="entry name" value="Bact_OM_Channel_sf"/>
</dbReference>
<comment type="caution">
    <text evidence="3">The sequence shown here is derived from an EMBL/GenBank/DDBJ whole genome shotgun (WGS) entry which is preliminary data.</text>
</comment>
<keyword evidence="1 2" id="KW-0732">Signal</keyword>
<dbReference type="RefSeq" id="WP_017023884.1">
    <property type="nucleotide sequence ID" value="NZ_AJYK02000105.1"/>
</dbReference>
<evidence type="ECO:0000313" key="3">
    <source>
        <dbReference type="EMBL" id="OEF22773.1"/>
    </source>
</evidence>
<dbReference type="Pfam" id="PF06178">
    <property type="entry name" value="KdgM"/>
    <property type="match status" value="1"/>
</dbReference>
<gene>
    <name evidence="3" type="ORF">A1QC_13450</name>
</gene>
<proteinExistence type="predicted"/>
<dbReference type="SUPFAM" id="SSF56925">
    <property type="entry name" value="OMPA-like"/>
    <property type="match status" value="1"/>
</dbReference>
<evidence type="ECO:0000256" key="2">
    <source>
        <dbReference type="SAM" id="SignalP"/>
    </source>
</evidence>
<dbReference type="AlphaFoldDB" id="A0A1E5DYW1"/>
<evidence type="ECO:0000313" key="4">
    <source>
        <dbReference type="Proteomes" id="UP000094070"/>
    </source>
</evidence>
<feature type="signal peptide" evidence="2">
    <location>
        <begin position="1"/>
        <end position="21"/>
    </location>
</feature>
<dbReference type="EMBL" id="AJYK02000105">
    <property type="protein sequence ID" value="OEF22773.1"/>
    <property type="molecule type" value="Genomic_DNA"/>
</dbReference>
<dbReference type="GO" id="GO:0009279">
    <property type="term" value="C:cell outer membrane"/>
    <property type="evidence" value="ECO:0007669"/>
    <property type="project" value="TreeGrafter"/>
</dbReference>